<sequence>MAYVRSVEINAKAVFNVMIASMIDGVPKMDDCERLLMLCIHLKDASNRYPLRVLAINICFEMLEQQLLPISARKSILRFVLGPADFVMHHLEWRISLLERVDQLIKDNSYDDVEFRALLRRISNKLGVESLTTQIEKDKVKLYSYLELVVLDPVNYTSLDTVSRQMSAAQWTDIMRQDLVFHLYLNEFRPQLLLFIETLRVLGVAFSPYTPGLVHTEILGKHLESSHIVIQLSAFSDSLLECFQKLEEKREHPSDQAKHNVWTAWDKSLDLALDNRTPILELLQSAVGRTRNALQAGMTANALLEITQILARFVIVAPSRYLPQIMWMVAVVQRVAGDIDPDATVEQNEMSKISDVATLCLDIWLSCLVYRSEPRSRENCEHDLTLSLALFVSLFPASTPGIWTLNTSLSSSSTPSRNLCCLFLSRFVGQLLPLLHKTTHSHSHGSPVVLALACLACEVLSLQIPSEILAQDVAVFQQTLRAIADQQRNTDVRPFSSMLQNIHGQTIHPFPTLEARLAGLVVSPRTNN</sequence>
<proteinExistence type="predicted"/>
<comment type="caution">
    <text evidence="1">The sequence shown here is derived from an EMBL/GenBank/DDBJ whole genome shotgun (WGS) entry which is preliminary data.</text>
</comment>
<organism evidence="1 2">
    <name type="scientific">Podila minutissima</name>
    <dbReference type="NCBI Taxonomy" id="64525"/>
    <lineage>
        <taxon>Eukaryota</taxon>
        <taxon>Fungi</taxon>
        <taxon>Fungi incertae sedis</taxon>
        <taxon>Mucoromycota</taxon>
        <taxon>Mortierellomycotina</taxon>
        <taxon>Mortierellomycetes</taxon>
        <taxon>Mortierellales</taxon>
        <taxon>Mortierellaceae</taxon>
        <taxon>Podila</taxon>
    </lineage>
</organism>
<reference evidence="1" key="1">
    <citation type="journal article" date="2020" name="Fungal Divers.">
        <title>Resolving the Mortierellaceae phylogeny through synthesis of multi-gene phylogenetics and phylogenomics.</title>
        <authorList>
            <person name="Vandepol N."/>
            <person name="Liber J."/>
            <person name="Desiro A."/>
            <person name="Na H."/>
            <person name="Kennedy M."/>
            <person name="Barry K."/>
            <person name="Grigoriev I.V."/>
            <person name="Miller A.N."/>
            <person name="O'Donnell K."/>
            <person name="Stajich J.E."/>
            <person name="Bonito G."/>
        </authorList>
    </citation>
    <scope>NUCLEOTIDE SEQUENCE</scope>
    <source>
        <strain evidence="1">NVP1</strain>
    </source>
</reference>
<evidence type="ECO:0000313" key="1">
    <source>
        <dbReference type="EMBL" id="KAF9335882.1"/>
    </source>
</evidence>
<dbReference type="EMBL" id="JAAAUY010000082">
    <property type="protein sequence ID" value="KAF9335882.1"/>
    <property type="molecule type" value="Genomic_DNA"/>
</dbReference>
<gene>
    <name evidence="1" type="ORF">BG006_010402</name>
</gene>
<dbReference type="Proteomes" id="UP000696485">
    <property type="component" value="Unassembled WGS sequence"/>
</dbReference>
<keyword evidence="2" id="KW-1185">Reference proteome</keyword>
<evidence type="ECO:0000313" key="2">
    <source>
        <dbReference type="Proteomes" id="UP000696485"/>
    </source>
</evidence>
<dbReference type="AlphaFoldDB" id="A0A9P5SSZ9"/>
<accession>A0A9P5SSZ9</accession>
<name>A0A9P5SSZ9_9FUNG</name>
<protein>
    <submittedName>
        <fullName evidence="1">Uncharacterized protein</fullName>
    </submittedName>
</protein>